<dbReference type="GO" id="GO:0005737">
    <property type="term" value="C:cytoplasm"/>
    <property type="evidence" value="ECO:0007669"/>
    <property type="project" value="TreeGrafter"/>
</dbReference>
<proteinExistence type="predicted"/>
<organism evidence="1 2">
    <name type="scientific">Lepidopterella palustris CBS 459.81</name>
    <dbReference type="NCBI Taxonomy" id="1314670"/>
    <lineage>
        <taxon>Eukaryota</taxon>
        <taxon>Fungi</taxon>
        <taxon>Dikarya</taxon>
        <taxon>Ascomycota</taxon>
        <taxon>Pezizomycotina</taxon>
        <taxon>Dothideomycetes</taxon>
        <taxon>Pleosporomycetidae</taxon>
        <taxon>Mytilinidiales</taxon>
        <taxon>Argynnaceae</taxon>
        <taxon>Lepidopterella</taxon>
    </lineage>
</organism>
<dbReference type="PANTHER" id="PTHR21255:SF4">
    <property type="entry name" value="DYNEIN LIGHT CHAIN TCTEX-TYPE"/>
    <property type="match status" value="1"/>
</dbReference>
<evidence type="ECO:0008006" key="3">
    <source>
        <dbReference type="Google" id="ProtNLM"/>
    </source>
</evidence>
<accession>A0A8E2ED47</accession>
<dbReference type="PANTHER" id="PTHR21255">
    <property type="entry name" value="T-COMPLEX-ASSOCIATED-TESTIS-EXPRESSED 1/ DYNEIN LIGHT CHAIN"/>
    <property type="match status" value="1"/>
</dbReference>
<reference evidence="1 2" key="1">
    <citation type="journal article" date="2016" name="Nat. Commun.">
        <title>Ectomycorrhizal ecology is imprinted in the genome of the dominant symbiotic fungus Cenococcum geophilum.</title>
        <authorList>
            <consortium name="DOE Joint Genome Institute"/>
            <person name="Peter M."/>
            <person name="Kohler A."/>
            <person name="Ohm R.A."/>
            <person name="Kuo A."/>
            <person name="Krutzmann J."/>
            <person name="Morin E."/>
            <person name="Arend M."/>
            <person name="Barry K.W."/>
            <person name="Binder M."/>
            <person name="Choi C."/>
            <person name="Clum A."/>
            <person name="Copeland A."/>
            <person name="Grisel N."/>
            <person name="Haridas S."/>
            <person name="Kipfer T."/>
            <person name="LaButti K."/>
            <person name="Lindquist E."/>
            <person name="Lipzen A."/>
            <person name="Maire R."/>
            <person name="Meier B."/>
            <person name="Mihaltcheva S."/>
            <person name="Molinier V."/>
            <person name="Murat C."/>
            <person name="Poggeler S."/>
            <person name="Quandt C.A."/>
            <person name="Sperisen C."/>
            <person name="Tritt A."/>
            <person name="Tisserant E."/>
            <person name="Crous P.W."/>
            <person name="Henrissat B."/>
            <person name="Nehls U."/>
            <person name="Egli S."/>
            <person name="Spatafora J.W."/>
            <person name="Grigoriev I.V."/>
            <person name="Martin F.M."/>
        </authorList>
    </citation>
    <scope>NUCLEOTIDE SEQUENCE [LARGE SCALE GENOMIC DNA]</scope>
    <source>
        <strain evidence="1 2">CBS 459.81</strain>
    </source>
</reference>
<evidence type="ECO:0000313" key="2">
    <source>
        <dbReference type="Proteomes" id="UP000250266"/>
    </source>
</evidence>
<protein>
    <recommendedName>
        <fullName evidence="3">Dynein light chain</fullName>
    </recommendedName>
</protein>
<name>A0A8E2ED47_9PEZI</name>
<dbReference type="OrthoDB" id="10059120at2759"/>
<dbReference type="Gene3D" id="3.30.1140.40">
    <property type="entry name" value="Tctex-1"/>
    <property type="match status" value="1"/>
</dbReference>
<dbReference type="Proteomes" id="UP000250266">
    <property type="component" value="Unassembled WGS sequence"/>
</dbReference>
<dbReference type="InterPro" id="IPR005334">
    <property type="entry name" value="Tctex-1-like"/>
</dbReference>
<evidence type="ECO:0000313" key="1">
    <source>
        <dbReference type="EMBL" id="OCK81741.1"/>
    </source>
</evidence>
<sequence>MNSPVSTTRLHQIATDACEAALRTAESYNHANVSEWNDTIINTILKSLISETSTGPNSQPGFKYCVNSTIIQHLAPSTAAIEGGSPVGRRGMHSAVGAYWNNEKDGLWSFKYEGGEKKGMDIVISIMWVAI</sequence>
<dbReference type="GO" id="GO:0007018">
    <property type="term" value="P:microtubule-based movement"/>
    <property type="evidence" value="ECO:0007669"/>
    <property type="project" value="TreeGrafter"/>
</dbReference>
<dbReference type="InterPro" id="IPR038586">
    <property type="entry name" value="Tctex-1-like_sf"/>
</dbReference>
<gene>
    <name evidence="1" type="ORF">K432DRAFT_403537</name>
</gene>
<dbReference type="GO" id="GO:0045505">
    <property type="term" value="F:dynein intermediate chain binding"/>
    <property type="evidence" value="ECO:0007669"/>
    <property type="project" value="TreeGrafter"/>
</dbReference>
<dbReference type="CDD" id="cd21456">
    <property type="entry name" value="DLC-like_SpDlc1-like"/>
    <property type="match status" value="1"/>
</dbReference>
<dbReference type="Pfam" id="PF03645">
    <property type="entry name" value="Tctex-1"/>
    <property type="match status" value="1"/>
</dbReference>
<dbReference type="EMBL" id="KV744910">
    <property type="protein sequence ID" value="OCK81741.1"/>
    <property type="molecule type" value="Genomic_DNA"/>
</dbReference>
<dbReference type="AlphaFoldDB" id="A0A8E2ED47"/>
<dbReference type="GO" id="GO:0005868">
    <property type="term" value="C:cytoplasmic dynein complex"/>
    <property type="evidence" value="ECO:0007669"/>
    <property type="project" value="TreeGrafter"/>
</dbReference>
<keyword evidence="2" id="KW-1185">Reference proteome</keyword>